<name>A0A438F597_VITVI</name>
<evidence type="ECO:0000256" key="1">
    <source>
        <dbReference type="SAM" id="MobiDB-lite"/>
    </source>
</evidence>
<comment type="caution">
    <text evidence="3">The sequence shown here is derived from an EMBL/GenBank/DDBJ whole genome shotgun (WGS) entry which is preliminary data.</text>
</comment>
<evidence type="ECO:0000313" key="4">
    <source>
        <dbReference type="Proteomes" id="UP000288805"/>
    </source>
</evidence>
<dbReference type="Pfam" id="PF14111">
    <property type="entry name" value="DUF4283"/>
    <property type="match status" value="1"/>
</dbReference>
<proteinExistence type="predicted"/>
<dbReference type="InterPro" id="IPR025558">
    <property type="entry name" value="DUF4283"/>
</dbReference>
<evidence type="ECO:0000313" key="3">
    <source>
        <dbReference type="EMBL" id="RVW55165.1"/>
    </source>
</evidence>
<reference evidence="3 4" key="1">
    <citation type="journal article" date="2018" name="PLoS Genet.">
        <title>Population sequencing reveals clonal diversity and ancestral inbreeding in the grapevine cultivar Chardonnay.</title>
        <authorList>
            <person name="Roach M.J."/>
            <person name="Johnson D.L."/>
            <person name="Bohlmann J."/>
            <person name="van Vuuren H.J."/>
            <person name="Jones S.J."/>
            <person name="Pretorius I.S."/>
            <person name="Schmidt S.A."/>
            <person name="Borneman A.R."/>
        </authorList>
    </citation>
    <scope>NUCLEOTIDE SEQUENCE [LARGE SCALE GENOMIC DNA]</scope>
    <source>
        <strain evidence="4">cv. Chardonnay</strain>
        <tissue evidence="3">Leaf</tissue>
    </source>
</reference>
<organism evidence="3 4">
    <name type="scientific">Vitis vinifera</name>
    <name type="common">Grape</name>
    <dbReference type="NCBI Taxonomy" id="29760"/>
    <lineage>
        <taxon>Eukaryota</taxon>
        <taxon>Viridiplantae</taxon>
        <taxon>Streptophyta</taxon>
        <taxon>Embryophyta</taxon>
        <taxon>Tracheophyta</taxon>
        <taxon>Spermatophyta</taxon>
        <taxon>Magnoliopsida</taxon>
        <taxon>eudicotyledons</taxon>
        <taxon>Gunneridae</taxon>
        <taxon>Pentapetalae</taxon>
        <taxon>rosids</taxon>
        <taxon>Vitales</taxon>
        <taxon>Vitaceae</taxon>
        <taxon>Viteae</taxon>
        <taxon>Vitis</taxon>
    </lineage>
</organism>
<feature type="compositionally biased region" description="Basic and acidic residues" evidence="1">
    <location>
        <begin position="1"/>
        <end position="13"/>
    </location>
</feature>
<dbReference type="Proteomes" id="UP000288805">
    <property type="component" value="Unassembled WGS sequence"/>
</dbReference>
<accession>A0A438F597</accession>
<dbReference type="PANTHER" id="PTHR34427:SF5">
    <property type="entry name" value="DUF4283 DOMAIN-CONTAINING PROTEIN"/>
    <property type="match status" value="1"/>
</dbReference>
<dbReference type="EMBL" id="QGNW01001119">
    <property type="protein sequence ID" value="RVW55165.1"/>
    <property type="molecule type" value="Genomic_DNA"/>
</dbReference>
<feature type="domain" description="DUF4283" evidence="2">
    <location>
        <begin position="216"/>
        <end position="302"/>
    </location>
</feature>
<dbReference type="PANTHER" id="PTHR34427">
    <property type="entry name" value="DUF4283 DOMAIN PROTEIN"/>
    <property type="match status" value="1"/>
</dbReference>
<dbReference type="AlphaFoldDB" id="A0A438F597"/>
<evidence type="ECO:0000259" key="2">
    <source>
        <dbReference type="Pfam" id="PF14111"/>
    </source>
</evidence>
<sequence length="758" mass="84821">MLVSERERSRESASEGTTEIDSDGKMHRAENRRKRKTISFGVESKAFELEMVEKGGTILTIRESKKGVSSWVRMGLNSVGMLMEGLQQCIEDRRDGNWEKRWKEKGRRFSMVRVYNRAGCFLRVGVVDEVSKRYSICIPKGKGSKGGWTAMVEALCQLGVIAGRKVLQEGMRIPERPSPEKVKGRSFADMVKTWGDKEPSPIRVEVGREEISRNLSRLEHCLIGTWNPSSERGEDLENLGWKMAKAWGLKGKMGIASMGKGRALLEFELAEEARRVHLSGDKVVGGIRLGLERWNPRSGCMEEGEIRREVWVRILGLPVSLWAPSVLRRVGDACGGFLDVDPKTERMEELQWARILIKSDGANTPGSLVIGIEEISYSLSLWWETVPVLRHEEGWNRGLNDRLREEVSGDVTPRAGLRVKEKVGVGIEVQRQVGDGTCRLMQREGTAERVSSHVGQLRGTDSWAGSAGPSSLMDQAVGPSLNPMGDQLGLRQASKLGRAVVDGLGHLQKGKSILNQAHLVDNGPLLKTFSPGLTVKNRNAFMEHEFINYRVEEMGRRQQTVPPCQGTERMLEEEAARYGLDVNLGGLRVQGVSSFNSFCFGRSPVKEGYDHSGVQREGVVIGSEARNPNVEDRIEKRNGCWDLVEINSVEPLGRNSGWMADQTEPQEGSKEVQLNWEESSLFRFSQFLGFSTEGLEVEILTFLDKIRKRKEKIIGKGLLEASRFERELKRLECSVNYESEAKKKGPMKGRGNQKVGVQ</sequence>
<feature type="region of interest" description="Disordered" evidence="1">
    <location>
        <begin position="1"/>
        <end position="32"/>
    </location>
</feature>
<gene>
    <name evidence="3" type="ORF">CK203_067155</name>
</gene>
<protein>
    <recommendedName>
        <fullName evidence="2">DUF4283 domain-containing protein</fullName>
    </recommendedName>
</protein>